<feature type="domain" description="Phosphoribosyltransferase" evidence="2">
    <location>
        <begin position="144"/>
        <end position="232"/>
    </location>
</feature>
<accession>A0A160F612</accession>
<evidence type="ECO:0000313" key="3">
    <source>
        <dbReference type="EMBL" id="ANB61998.1"/>
    </source>
</evidence>
<organism evidence="3 4">
    <name type="scientific">Anoxybacteroides amylolyticum</name>
    <dbReference type="NCBI Taxonomy" id="294699"/>
    <lineage>
        <taxon>Bacteria</taxon>
        <taxon>Bacillati</taxon>
        <taxon>Bacillota</taxon>
        <taxon>Bacilli</taxon>
        <taxon>Bacillales</taxon>
        <taxon>Anoxybacillaceae</taxon>
        <taxon>Anoxybacteroides</taxon>
    </lineage>
</organism>
<dbReference type="Gene3D" id="3.40.50.2020">
    <property type="match status" value="1"/>
</dbReference>
<evidence type="ECO:0000259" key="2">
    <source>
        <dbReference type="Pfam" id="PF00156"/>
    </source>
</evidence>
<comment type="similarity">
    <text evidence="1">Belongs to the ComF/GntX family.</text>
</comment>
<dbReference type="InterPro" id="IPR000836">
    <property type="entry name" value="PRTase_dom"/>
</dbReference>
<keyword evidence="4" id="KW-1185">Reference proteome</keyword>
<dbReference type="AlphaFoldDB" id="A0A160F612"/>
<evidence type="ECO:0000256" key="1">
    <source>
        <dbReference type="ARBA" id="ARBA00008007"/>
    </source>
</evidence>
<dbReference type="CDD" id="cd06223">
    <property type="entry name" value="PRTases_typeI"/>
    <property type="match status" value="1"/>
</dbReference>
<dbReference type="OrthoDB" id="9779910at2"/>
<reference evidence="3 4" key="1">
    <citation type="journal article" date="2006" name="Syst. Appl. Microbiol.">
        <title>Anoxybacillus amylolyticus sp. nov., a thermophilic amylase producing bacterium isolated from Mount Rittmann (Antarctica).</title>
        <authorList>
            <person name="Poli A."/>
            <person name="Esposito E."/>
            <person name="Lama L."/>
            <person name="Orlando P."/>
            <person name="Nicolaus G."/>
            <person name="de Appolonia F."/>
            <person name="Gambacorta A."/>
            <person name="Nicolaus B."/>
        </authorList>
    </citation>
    <scope>NUCLEOTIDE SEQUENCE [LARGE SCALE GENOMIC DNA]</scope>
    <source>
        <strain evidence="3 4">DSM 15939</strain>
    </source>
</reference>
<proteinExistence type="inferred from homology"/>
<dbReference type="GO" id="GO:0016740">
    <property type="term" value="F:transferase activity"/>
    <property type="evidence" value="ECO:0007669"/>
    <property type="project" value="UniProtKB-KW"/>
</dbReference>
<dbReference type="EMBL" id="CP015438">
    <property type="protein sequence ID" value="ANB61998.1"/>
    <property type="molecule type" value="Genomic_DNA"/>
</dbReference>
<dbReference type="SUPFAM" id="SSF53271">
    <property type="entry name" value="PRTase-like"/>
    <property type="match status" value="1"/>
</dbReference>
<dbReference type="PANTHER" id="PTHR47505:SF1">
    <property type="entry name" value="DNA UTILIZATION PROTEIN YHGH"/>
    <property type="match status" value="1"/>
</dbReference>
<keyword evidence="3" id="KW-0808">Transferase</keyword>
<dbReference type="KEGG" id="aamy:GFC30_501"/>
<dbReference type="Pfam" id="PF00156">
    <property type="entry name" value="Pribosyltran"/>
    <property type="match status" value="1"/>
</dbReference>
<gene>
    <name evidence="3" type="ORF">GFC30_501</name>
</gene>
<dbReference type="Proteomes" id="UP000076865">
    <property type="component" value="Chromosome"/>
</dbReference>
<evidence type="ECO:0000313" key="4">
    <source>
        <dbReference type="Proteomes" id="UP000076865"/>
    </source>
</evidence>
<dbReference type="PANTHER" id="PTHR47505">
    <property type="entry name" value="DNA UTILIZATION PROTEIN YHGH"/>
    <property type="match status" value="1"/>
</dbReference>
<name>A0A160F612_9BACL</name>
<protein>
    <submittedName>
        <fullName evidence="3">Phosphoribosyl transferase domain protein</fullName>
    </submittedName>
</protein>
<sequence length="234" mass="27615">MTVCLLCHQRYEPKLGWGDFLTVKQLDVLCEMCRRSFSLLDGERCHRCDRPFSQVAELYRHGELCADCLRWQQADEWRDVLTKNRSVYVYDEWMKDVVARWKFRGDYALVEAFRTDVCHEFFRHFSPDVVLVPIPLSKKRLYERGFNQAKSLAELLSLPIADVLERVDSEKQSKKTKIERLRTVQFRLCIDEWRCDQCVIIDDLYTTGSTVYHAARLLKQAGARDVFSFTLVRA</sequence>
<dbReference type="InterPro" id="IPR029057">
    <property type="entry name" value="PRTase-like"/>
</dbReference>
<dbReference type="RefSeq" id="WP_066322748.1">
    <property type="nucleotide sequence ID" value="NZ_CP015438.1"/>
</dbReference>
<dbReference type="PATRIC" id="fig|294699.3.peg.495"/>
<dbReference type="InterPro" id="IPR051910">
    <property type="entry name" value="ComF/GntX_DNA_util-trans"/>
</dbReference>